<dbReference type="InterPro" id="IPR057326">
    <property type="entry name" value="KR_dom"/>
</dbReference>
<dbReference type="EMBL" id="FSRA01000001">
    <property type="protein sequence ID" value="SIN73120.1"/>
    <property type="molecule type" value="Genomic_DNA"/>
</dbReference>
<protein>
    <submittedName>
        <fullName evidence="5">Short-chain dehydrogenase</fullName>
    </submittedName>
</protein>
<gene>
    <name evidence="5" type="ORF">SAMN04488055_1001</name>
</gene>
<dbReference type="SMART" id="SM00822">
    <property type="entry name" value="PKS_KR"/>
    <property type="match status" value="1"/>
</dbReference>
<feature type="domain" description="Ketoreductase" evidence="4">
    <location>
        <begin position="8"/>
        <end position="184"/>
    </location>
</feature>
<dbReference type="SUPFAM" id="SSF51735">
    <property type="entry name" value="NAD(P)-binding Rossmann-fold domains"/>
    <property type="match status" value="1"/>
</dbReference>
<dbReference type="NCBIfam" id="NF004825">
    <property type="entry name" value="PRK06181.1"/>
    <property type="match status" value="1"/>
</dbReference>
<dbReference type="InterPro" id="IPR002347">
    <property type="entry name" value="SDR_fam"/>
</dbReference>
<accession>A0A1N6DQW0</accession>
<dbReference type="InterPro" id="IPR020904">
    <property type="entry name" value="Sc_DH/Rdtase_CS"/>
</dbReference>
<dbReference type="PRINTS" id="PR00080">
    <property type="entry name" value="SDRFAMILY"/>
</dbReference>
<dbReference type="PANTHER" id="PTHR44196">
    <property type="entry name" value="DEHYDROGENASE/REDUCTASE SDR FAMILY MEMBER 7B"/>
    <property type="match status" value="1"/>
</dbReference>
<sequence length="272" mass="29345">MQNSFQHKTVVITGATSGIGKALAIAFLQAGANVSVCGRKQSTLDALQQELNHPALHTFPADVSKEADCKAFIENALARFGKIDVLINNAGISMRALFHDADVEVLKTLVDINFWGTVYCTKYAFPSILANKGTVVGISSIAGYRGLPGRTGYSASKFAMQGFLEALRTENLHTGINVMWICPGFTASNIRNTALDKSGQSQQETPLNENKLMSAATVAQHTLKAILKRKRSLVLTSQGKITVLLSKLLPGLADKLVFNHFKKEPGSPLKSE</sequence>
<keyword evidence="6" id="KW-1185">Reference proteome</keyword>
<dbReference type="STRING" id="536979.SAMN04488055_1001"/>
<dbReference type="Pfam" id="PF00106">
    <property type="entry name" value="adh_short"/>
    <property type="match status" value="1"/>
</dbReference>
<evidence type="ECO:0000313" key="6">
    <source>
        <dbReference type="Proteomes" id="UP000185003"/>
    </source>
</evidence>
<proteinExistence type="inferred from homology"/>
<dbReference type="Proteomes" id="UP000185003">
    <property type="component" value="Unassembled WGS sequence"/>
</dbReference>
<dbReference type="GO" id="GO:0016491">
    <property type="term" value="F:oxidoreductase activity"/>
    <property type="evidence" value="ECO:0007669"/>
    <property type="project" value="UniProtKB-KW"/>
</dbReference>
<evidence type="ECO:0000256" key="2">
    <source>
        <dbReference type="ARBA" id="ARBA00023002"/>
    </source>
</evidence>
<evidence type="ECO:0000259" key="4">
    <source>
        <dbReference type="SMART" id="SM00822"/>
    </source>
</evidence>
<organism evidence="5 6">
    <name type="scientific">Chitinophaga niabensis</name>
    <dbReference type="NCBI Taxonomy" id="536979"/>
    <lineage>
        <taxon>Bacteria</taxon>
        <taxon>Pseudomonadati</taxon>
        <taxon>Bacteroidota</taxon>
        <taxon>Chitinophagia</taxon>
        <taxon>Chitinophagales</taxon>
        <taxon>Chitinophagaceae</taxon>
        <taxon>Chitinophaga</taxon>
    </lineage>
</organism>
<keyword evidence="2" id="KW-0560">Oxidoreductase</keyword>
<dbReference type="GO" id="GO:0016020">
    <property type="term" value="C:membrane"/>
    <property type="evidence" value="ECO:0007669"/>
    <property type="project" value="TreeGrafter"/>
</dbReference>
<evidence type="ECO:0000256" key="3">
    <source>
        <dbReference type="RuleBase" id="RU000363"/>
    </source>
</evidence>
<dbReference type="AlphaFoldDB" id="A0A1N6DQW0"/>
<dbReference type="InterPro" id="IPR036291">
    <property type="entry name" value="NAD(P)-bd_dom_sf"/>
</dbReference>
<evidence type="ECO:0000256" key="1">
    <source>
        <dbReference type="ARBA" id="ARBA00006484"/>
    </source>
</evidence>
<dbReference type="PROSITE" id="PS00061">
    <property type="entry name" value="ADH_SHORT"/>
    <property type="match status" value="1"/>
</dbReference>
<dbReference type="RefSeq" id="WP_074238183.1">
    <property type="nucleotide sequence ID" value="NZ_FSRA01000001.1"/>
</dbReference>
<dbReference type="PRINTS" id="PR00081">
    <property type="entry name" value="GDHRDH"/>
</dbReference>
<comment type="similarity">
    <text evidence="1 3">Belongs to the short-chain dehydrogenases/reductases (SDR) family.</text>
</comment>
<evidence type="ECO:0000313" key="5">
    <source>
        <dbReference type="EMBL" id="SIN73120.1"/>
    </source>
</evidence>
<dbReference type="OrthoDB" id="822355at2"/>
<name>A0A1N6DQW0_9BACT</name>
<reference evidence="5 6" key="1">
    <citation type="submission" date="2016-11" db="EMBL/GenBank/DDBJ databases">
        <authorList>
            <person name="Jaros S."/>
            <person name="Januszkiewicz K."/>
            <person name="Wedrychowicz H."/>
        </authorList>
    </citation>
    <scope>NUCLEOTIDE SEQUENCE [LARGE SCALE GENOMIC DNA]</scope>
    <source>
        <strain evidence="5 6">DSM 24787</strain>
    </source>
</reference>
<dbReference type="Gene3D" id="3.40.50.720">
    <property type="entry name" value="NAD(P)-binding Rossmann-like Domain"/>
    <property type="match status" value="1"/>
</dbReference>
<dbReference type="PANTHER" id="PTHR44196:SF1">
    <property type="entry name" value="DEHYDROGENASE_REDUCTASE SDR FAMILY MEMBER 7B"/>
    <property type="match status" value="1"/>
</dbReference>